<feature type="transmembrane region" description="Helical" evidence="7">
    <location>
        <begin position="6"/>
        <end position="25"/>
    </location>
</feature>
<evidence type="ECO:0000313" key="8">
    <source>
        <dbReference type="EMBL" id="MBU3827105.1"/>
    </source>
</evidence>
<dbReference type="PANTHER" id="PTHR30589">
    <property type="entry name" value="PROLIPOPROTEIN DIACYLGLYCERYL TRANSFERASE"/>
    <property type="match status" value="1"/>
</dbReference>
<dbReference type="GO" id="GO:0008961">
    <property type="term" value="F:phosphatidylglycerol-prolipoprotein diacylglyceryl transferase activity"/>
    <property type="evidence" value="ECO:0007669"/>
    <property type="project" value="InterPro"/>
</dbReference>
<reference evidence="8" key="2">
    <citation type="submission" date="2021-04" db="EMBL/GenBank/DDBJ databases">
        <authorList>
            <person name="Gilroy R."/>
        </authorList>
    </citation>
    <scope>NUCLEOTIDE SEQUENCE</scope>
    <source>
        <strain evidence="8">687</strain>
    </source>
</reference>
<proteinExistence type="inferred from homology"/>
<dbReference type="Proteomes" id="UP000824150">
    <property type="component" value="Unassembled WGS sequence"/>
</dbReference>
<keyword evidence="2" id="KW-1003">Cell membrane</keyword>
<feature type="transmembrane region" description="Helical" evidence="7">
    <location>
        <begin position="108"/>
        <end position="127"/>
    </location>
</feature>
<evidence type="ECO:0000256" key="5">
    <source>
        <dbReference type="ARBA" id="ARBA00022989"/>
    </source>
</evidence>
<keyword evidence="5 7" id="KW-1133">Transmembrane helix</keyword>
<sequence length="248" mass="27464">MLLYDSIAPYGLIYLAGVLLLLSLLKFKLRLPLADSLYYTVFISLFTIIGARIGYAGFYEPAYYAAHPFELVELYKGGMSFHGALLGLASAVILVIKDRLLRLQLCDLIALTALILLPCGRIINYLGGEIYGTEAAPGTPFALIYPALDFKLRHAVTLYEASGYLIFVLPVLWWLKKRQALNFPGAFACAFALLQGLLRFTVDFWREPDLSAGLVFNTFGLGQILALGQLIGAAALYVYLRKRAVKHD</sequence>
<dbReference type="AlphaFoldDB" id="A0A9E2NSM6"/>
<feature type="transmembrane region" description="Helical" evidence="7">
    <location>
        <begin position="37"/>
        <end position="59"/>
    </location>
</feature>
<organism evidence="8 9">
    <name type="scientific">Candidatus Anaerobiospirillum merdipullorum</name>
    <dbReference type="NCBI Taxonomy" id="2838450"/>
    <lineage>
        <taxon>Bacteria</taxon>
        <taxon>Pseudomonadati</taxon>
        <taxon>Pseudomonadota</taxon>
        <taxon>Gammaproteobacteria</taxon>
        <taxon>Aeromonadales</taxon>
        <taxon>Succinivibrionaceae</taxon>
        <taxon>Anaerobiospirillum</taxon>
    </lineage>
</organism>
<name>A0A9E2NSM6_9GAMM</name>
<dbReference type="GO" id="GO:0042158">
    <property type="term" value="P:lipoprotein biosynthetic process"/>
    <property type="evidence" value="ECO:0007669"/>
    <property type="project" value="InterPro"/>
</dbReference>
<accession>A0A9E2NSM6</accession>
<evidence type="ECO:0000256" key="1">
    <source>
        <dbReference type="ARBA" id="ARBA00007150"/>
    </source>
</evidence>
<evidence type="ECO:0000256" key="4">
    <source>
        <dbReference type="ARBA" id="ARBA00022692"/>
    </source>
</evidence>
<dbReference type="GO" id="GO:0005886">
    <property type="term" value="C:plasma membrane"/>
    <property type="evidence" value="ECO:0007669"/>
    <property type="project" value="InterPro"/>
</dbReference>
<dbReference type="Pfam" id="PF01790">
    <property type="entry name" value="LGT"/>
    <property type="match status" value="1"/>
</dbReference>
<feature type="transmembrane region" description="Helical" evidence="7">
    <location>
        <begin position="79"/>
        <end position="96"/>
    </location>
</feature>
<evidence type="ECO:0000256" key="2">
    <source>
        <dbReference type="ARBA" id="ARBA00022475"/>
    </source>
</evidence>
<evidence type="ECO:0000256" key="3">
    <source>
        <dbReference type="ARBA" id="ARBA00022679"/>
    </source>
</evidence>
<dbReference type="PANTHER" id="PTHR30589:SF0">
    <property type="entry name" value="PHOSPHATIDYLGLYCEROL--PROLIPOPROTEIN DIACYLGLYCERYL TRANSFERASE"/>
    <property type="match status" value="1"/>
</dbReference>
<gene>
    <name evidence="8" type="ORF">IAA31_06415</name>
</gene>
<dbReference type="EMBL" id="JAHLFG010000069">
    <property type="protein sequence ID" value="MBU3827105.1"/>
    <property type="molecule type" value="Genomic_DNA"/>
</dbReference>
<feature type="transmembrane region" description="Helical" evidence="7">
    <location>
        <begin position="182"/>
        <end position="202"/>
    </location>
</feature>
<feature type="transmembrane region" description="Helical" evidence="7">
    <location>
        <begin position="156"/>
        <end position="175"/>
    </location>
</feature>
<evidence type="ECO:0000256" key="6">
    <source>
        <dbReference type="ARBA" id="ARBA00023136"/>
    </source>
</evidence>
<reference evidence="8" key="1">
    <citation type="journal article" date="2021" name="PeerJ">
        <title>Extensive microbial diversity within the chicken gut microbiome revealed by metagenomics and culture.</title>
        <authorList>
            <person name="Gilroy R."/>
            <person name="Ravi A."/>
            <person name="Getino M."/>
            <person name="Pursley I."/>
            <person name="Horton D.L."/>
            <person name="Alikhan N.F."/>
            <person name="Baker D."/>
            <person name="Gharbi K."/>
            <person name="Hall N."/>
            <person name="Watson M."/>
            <person name="Adriaenssens E.M."/>
            <person name="Foster-Nyarko E."/>
            <person name="Jarju S."/>
            <person name="Secka A."/>
            <person name="Antonio M."/>
            <person name="Oren A."/>
            <person name="Chaudhuri R.R."/>
            <person name="La Ragione R."/>
            <person name="Hildebrand F."/>
            <person name="Pallen M.J."/>
        </authorList>
    </citation>
    <scope>NUCLEOTIDE SEQUENCE</scope>
    <source>
        <strain evidence="8">687</strain>
    </source>
</reference>
<comment type="caution">
    <text evidence="8">The sequence shown here is derived from an EMBL/GenBank/DDBJ whole genome shotgun (WGS) entry which is preliminary data.</text>
</comment>
<protein>
    <submittedName>
        <fullName evidence="8">Prolipoprotein diacylglyceryl transferase</fullName>
        <ecNumber evidence="8">2.4.99.-</ecNumber>
    </submittedName>
</protein>
<evidence type="ECO:0000256" key="7">
    <source>
        <dbReference type="SAM" id="Phobius"/>
    </source>
</evidence>
<evidence type="ECO:0000313" key="9">
    <source>
        <dbReference type="Proteomes" id="UP000824150"/>
    </source>
</evidence>
<dbReference type="InterPro" id="IPR001640">
    <property type="entry name" value="Lgt"/>
</dbReference>
<keyword evidence="4 7" id="KW-0812">Transmembrane</keyword>
<keyword evidence="6 7" id="KW-0472">Membrane</keyword>
<feature type="transmembrane region" description="Helical" evidence="7">
    <location>
        <begin position="214"/>
        <end position="240"/>
    </location>
</feature>
<dbReference type="EC" id="2.4.99.-" evidence="8"/>
<comment type="similarity">
    <text evidence="1">Belongs to the Lgt family.</text>
</comment>
<keyword evidence="8" id="KW-0328">Glycosyltransferase</keyword>
<keyword evidence="3 8" id="KW-0808">Transferase</keyword>